<comment type="caution">
    <text evidence="3">The sequence shown here is derived from an EMBL/GenBank/DDBJ whole genome shotgun (WGS) entry which is preliminary data.</text>
</comment>
<keyword evidence="2" id="KW-0472">Membrane</keyword>
<evidence type="ECO:0000256" key="1">
    <source>
        <dbReference type="SAM" id="MobiDB-lite"/>
    </source>
</evidence>
<evidence type="ECO:0000256" key="2">
    <source>
        <dbReference type="SAM" id="Phobius"/>
    </source>
</evidence>
<keyword evidence="2" id="KW-1133">Transmembrane helix</keyword>
<sequence length="531" mass="58651">MSLPIVLEIAVGLIFIYLTLSLVASEIQEILSALFQWRAEHLKRSIEQLLAGDIDTRKPDSESDALESRKAERKQRKADQKYNAQAAKTLADRLYDTPLIENLNYEAQGPLAKGLRAILHGIGAVYRTFTFSRNVFGDKTSGPSYIPAETFATSLIERLQLADFEQLLVRSRFKEFVESEIHRPLYNSVHELRACLGNEDLLTAEVAYLNRGLTQIIADLSAQRIPLDSALQQLSLELATFESMAADGAISANSAMGQSFSTRLRYLRNGIDGHAQKNKALLGRIQPGLTDLTALLDPSSTTYAELIAIAQRDGVAIEETLQRVQDLIPPRLKESLKALGSRAERKVKATGDEVQQFQAEIEEWFNHGMERASGVYRRNAKGIGLLIGLAIAFALNADTFYMFQRLSTDQAIRSSIVQTAERLEVRGISSPEALATDLSIDQLSEQIEGDLRSVGLAVEKTLADYPLPIGRTPNVLAAQQRAQADWPIPFIPQRLIGWGVTALALSMGASFWFDVLRKVTSVRASGNKPKG</sequence>
<dbReference type="STRING" id="1666911.HLUCCA11_03725"/>
<dbReference type="Proteomes" id="UP000050465">
    <property type="component" value="Unassembled WGS sequence"/>
</dbReference>
<evidence type="ECO:0000313" key="4">
    <source>
        <dbReference type="Proteomes" id="UP000050465"/>
    </source>
</evidence>
<accession>A0A0P7ZTW9</accession>
<feature type="transmembrane region" description="Helical" evidence="2">
    <location>
        <begin position="6"/>
        <end position="24"/>
    </location>
</feature>
<feature type="compositionally biased region" description="Basic and acidic residues" evidence="1">
    <location>
        <begin position="58"/>
        <end position="70"/>
    </location>
</feature>
<dbReference type="PATRIC" id="fig|1666911.3.peg.3601"/>
<dbReference type="EMBL" id="LJZR01000003">
    <property type="protein sequence ID" value="KPQ37039.1"/>
    <property type="molecule type" value="Genomic_DNA"/>
</dbReference>
<name>A0A0P7ZTW9_9CYAN</name>
<keyword evidence="2" id="KW-0812">Transmembrane</keyword>
<gene>
    <name evidence="3" type="ORF">HLUCCA11_03725</name>
</gene>
<organism evidence="3 4">
    <name type="scientific">Phormidesmis priestleyi Ana</name>
    <dbReference type="NCBI Taxonomy" id="1666911"/>
    <lineage>
        <taxon>Bacteria</taxon>
        <taxon>Bacillati</taxon>
        <taxon>Cyanobacteriota</taxon>
        <taxon>Cyanophyceae</taxon>
        <taxon>Leptolyngbyales</taxon>
        <taxon>Leptolyngbyaceae</taxon>
        <taxon>Phormidesmis</taxon>
    </lineage>
</organism>
<protein>
    <submittedName>
        <fullName evidence="3">Uncharacterized protein</fullName>
    </submittedName>
</protein>
<evidence type="ECO:0000313" key="3">
    <source>
        <dbReference type="EMBL" id="KPQ37039.1"/>
    </source>
</evidence>
<reference evidence="3 4" key="1">
    <citation type="submission" date="2015-09" db="EMBL/GenBank/DDBJ databases">
        <title>Identification and resolution of microdiversity through metagenomic sequencing of parallel consortia.</title>
        <authorList>
            <person name="Nelson W.C."/>
            <person name="Romine M.F."/>
            <person name="Lindemann S.R."/>
        </authorList>
    </citation>
    <scope>NUCLEOTIDE SEQUENCE [LARGE SCALE GENOMIC DNA]</scope>
    <source>
        <strain evidence="3">Ana</strain>
    </source>
</reference>
<feature type="region of interest" description="Disordered" evidence="1">
    <location>
        <begin position="58"/>
        <end position="78"/>
    </location>
</feature>
<proteinExistence type="predicted"/>
<dbReference type="AlphaFoldDB" id="A0A0P7ZTW9"/>